<accession>A0A9P5U030</accession>
<keyword evidence="4" id="KW-1185">Reference proteome</keyword>
<feature type="region of interest" description="Disordered" evidence="1">
    <location>
        <begin position="1"/>
        <end position="48"/>
    </location>
</feature>
<dbReference type="EMBL" id="JADNRY010000219">
    <property type="protein sequence ID" value="KAF9060992.1"/>
    <property type="molecule type" value="Genomic_DNA"/>
</dbReference>
<dbReference type="Proteomes" id="UP000772434">
    <property type="component" value="Unassembled WGS sequence"/>
</dbReference>
<comment type="caution">
    <text evidence="3">The sequence shown here is derived from an EMBL/GenBank/DDBJ whole genome shotgun (WGS) entry which is preliminary data.</text>
</comment>
<dbReference type="AlphaFoldDB" id="A0A9P5U030"/>
<reference evidence="3" key="1">
    <citation type="submission" date="2020-11" db="EMBL/GenBank/DDBJ databases">
        <authorList>
            <consortium name="DOE Joint Genome Institute"/>
            <person name="Ahrendt S."/>
            <person name="Riley R."/>
            <person name="Andreopoulos W."/>
            <person name="Labutti K."/>
            <person name="Pangilinan J."/>
            <person name="Ruiz-Duenas F.J."/>
            <person name="Barrasa J.M."/>
            <person name="Sanchez-Garcia M."/>
            <person name="Camarero S."/>
            <person name="Miyauchi S."/>
            <person name="Serrano A."/>
            <person name="Linde D."/>
            <person name="Babiker R."/>
            <person name="Drula E."/>
            <person name="Ayuso-Fernandez I."/>
            <person name="Pacheco R."/>
            <person name="Padilla G."/>
            <person name="Ferreira P."/>
            <person name="Barriuso J."/>
            <person name="Kellner H."/>
            <person name="Castanera R."/>
            <person name="Alfaro M."/>
            <person name="Ramirez L."/>
            <person name="Pisabarro A.G."/>
            <person name="Kuo A."/>
            <person name="Tritt A."/>
            <person name="Lipzen A."/>
            <person name="He G."/>
            <person name="Yan M."/>
            <person name="Ng V."/>
            <person name="Cullen D."/>
            <person name="Martin F."/>
            <person name="Rosso M.-N."/>
            <person name="Henrissat B."/>
            <person name="Hibbett D."/>
            <person name="Martinez A.T."/>
            <person name="Grigoriev I.V."/>
        </authorList>
    </citation>
    <scope>NUCLEOTIDE SEQUENCE</scope>
    <source>
        <strain evidence="3">AH 40177</strain>
    </source>
</reference>
<evidence type="ECO:0000256" key="2">
    <source>
        <dbReference type="SAM" id="Phobius"/>
    </source>
</evidence>
<feature type="compositionally biased region" description="Low complexity" evidence="1">
    <location>
        <begin position="96"/>
        <end position="111"/>
    </location>
</feature>
<name>A0A9P5U030_9AGAR</name>
<proteinExistence type="predicted"/>
<gene>
    <name evidence="3" type="ORF">BDP27DRAFT_1429458</name>
</gene>
<feature type="compositionally biased region" description="Polar residues" evidence="1">
    <location>
        <begin position="1"/>
        <end position="13"/>
    </location>
</feature>
<feature type="region of interest" description="Disordered" evidence="1">
    <location>
        <begin position="84"/>
        <end position="126"/>
    </location>
</feature>
<sequence>MSESSEPSNTGPFSSRALREAREGSPSSMRSVIETGLGSSTPSGINPRLRHFPARAPTMYDTGHIEPCLPGSFPWETSYVPSPPAFSTAPSQPGVEEFAPGPSEAPASPSPTLNEYTPTDFNHAVRGNKDVDRVPEARYGDNHVGTIRKRRGGGHGGHGGFSFVIAYIIFILVGGWFEVLNVGLQVFTSTGSWMGLELEPGVRRMF</sequence>
<evidence type="ECO:0000313" key="4">
    <source>
        <dbReference type="Proteomes" id="UP000772434"/>
    </source>
</evidence>
<keyword evidence="2" id="KW-0812">Transmembrane</keyword>
<feature type="transmembrane region" description="Helical" evidence="2">
    <location>
        <begin position="158"/>
        <end position="177"/>
    </location>
</feature>
<keyword evidence="2" id="KW-0472">Membrane</keyword>
<evidence type="ECO:0000256" key="1">
    <source>
        <dbReference type="SAM" id="MobiDB-lite"/>
    </source>
</evidence>
<evidence type="ECO:0000313" key="3">
    <source>
        <dbReference type="EMBL" id="KAF9060992.1"/>
    </source>
</evidence>
<protein>
    <submittedName>
        <fullName evidence="3">Uncharacterized protein</fullName>
    </submittedName>
</protein>
<organism evidence="3 4">
    <name type="scientific">Rhodocollybia butyracea</name>
    <dbReference type="NCBI Taxonomy" id="206335"/>
    <lineage>
        <taxon>Eukaryota</taxon>
        <taxon>Fungi</taxon>
        <taxon>Dikarya</taxon>
        <taxon>Basidiomycota</taxon>
        <taxon>Agaricomycotina</taxon>
        <taxon>Agaricomycetes</taxon>
        <taxon>Agaricomycetidae</taxon>
        <taxon>Agaricales</taxon>
        <taxon>Marasmiineae</taxon>
        <taxon>Omphalotaceae</taxon>
        <taxon>Rhodocollybia</taxon>
    </lineage>
</organism>
<keyword evidence="2" id="KW-1133">Transmembrane helix</keyword>